<dbReference type="PANTHER" id="PTHR21593:SF36">
    <property type="entry name" value="DUF148 DOMAIN-CONTAINING PROTEIN-RELATED"/>
    <property type="match status" value="1"/>
</dbReference>
<gene>
    <name evidence="3" type="ORF">Tcan_10033</name>
</gene>
<feature type="chain" id="PRO_5002078814" description="SXP/RAL-2 family protein Ani s 5-like cation-binding domain-containing protein" evidence="1">
    <location>
        <begin position="17"/>
        <end position="174"/>
    </location>
</feature>
<evidence type="ECO:0000259" key="2">
    <source>
        <dbReference type="Pfam" id="PF02520"/>
    </source>
</evidence>
<sequence>MRTLIGIAVLASAIIAAPQQPSGVMTFDLMKPVVANLEPLMPKFLQEATPEARKQFWEIICNKEATIEQTQQKLQEWATQQGDDVQKDFQNAGAKIKEMIATLTTTIEQSSLSQAAKDAFKKLGEIAANDNQTFVQQMQQLADYMKTVPEDVRKEMQQFVHALVKSAVGKALNN</sequence>
<organism evidence="3 4">
    <name type="scientific">Toxocara canis</name>
    <name type="common">Canine roundworm</name>
    <dbReference type="NCBI Taxonomy" id="6265"/>
    <lineage>
        <taxon>Eukaryota</taxon>
        <taxon>Metazoa</taxon>
        <taxon>Ecdysozoa</taxon>
        <taxon>Nematoda</taxon>
        <taxon>Chromadorea</taxon>
        <taxon>Rhabditida</taxon>
        <taxon>Spirurina</taxon>
        <taxon>Ascaridomorpha</taxon>
        <taxon>Ascaridoidea</taxon>
        <taxon>Toxocaridae</taxon>
        <taxon>Toxocara</taxon>
    </lineage>
</organism>
<name>A0A0B2W2J4_TOXCA</name>
<dbReference type="PANTHER" id="PTHR21593">
    <property type="entry name" value="PRION-LIKE- Q/N-RICH -DOMAIN-BEARING PROTEIN PROTEIN"/>
    <property type="match status" value="1"/>
</dbReference>
<dbReference type="Proteomes" id="UP000031036">
    <property type="component" value="Unassembled WGS sequence"/>
</dbReference>
<dbReference type="EMBL" id="JPKZ01000334">
    <property type="protein sequence ID" value="KHN87802.1"/>
    <property type="molecule type" value="Genomic_DNA"/>
</dbReference>
<evidence type="ECO:0000313" key="3">
    <source>
        <dbReference type="EMBL" id="KHN87802.1"/>
    </source>
</evidence>
<keyword evidence="4" id="KW-1185">Reference proteome</keyword>
<protein>
    <recommendedName>
        <fullName evidence="2">SXP/RAL-2 family protein Ani s 5-like cation-binding domain-containing protein</fullName>
    </recommendedName>
</protein>
<proteinExistence type="predicted"/>
<feature type="signal peptide" evidence="1">
    <location>
        <begin position="1"/>
        <end position="16"/>
    </location>
</feature>
<comment type="caution">
    <text evidence="3">The sequence shown here is derived from an EMBL/GenBank/DDBJ whole genome shotgun (WGS) entry which is preliminary data.</text>
</comment>
<dbReference type="Pfam" id="PF02520">
    <property type="entry name" value="ANIS5_cation-bd"/>
    <property type="match status" value="1"/>
</dbReference>
<accession>A0A0B2W2J4</accession>
<dbReference type="InterPro" id="IPR003677">
    <property type="entry name" value="ANIS5_cation-bd"/>
</dbReference>
<keyword evidence="1" id="KW-0732">Signal</keyword>
<dbReference type="AlphaFoldDB" id="A0A0B2W2J4"/>
<dbReference type="OrthoDB" id="5845888at2759"/>
<reference evidence="3 4" key="1">
    <citation type="submission" date="2014-11" db="EMBL/GenBank/DDBJ databases">
        <title>Genetic blueprint of the zoonotic pathogen Toxocara canis.</title>
        <authorList>
            <person name="Zhu X.-Q."/>
            <person name="Korhonen P.K."/>
            <person name="Cai H."/>
            <person name="Young N.D."/>
            <person name="Nejsum P."/>
            <person name="von Samson-Himmelstjerna G."/>
            <person name="Boag P.R."/>
            <person name="Tan P."/>
            <person name="Li Q."/>
            <person name="Min J."/>
            <person name="Yang Y."/>
            <person name="Wang X."/>
            <person name="Fang X."/>
            <person name="Hall R.S."/>
            <person name="Hofmann A."/>
            <person name="Sternberg P.W."/>
            <person name="Jex A.R."/>
            <person name="Gasser R.B."/>
        </authorList>
    </citation>
    <scope>NUCLEOTIDE SEQUENCE [LARGE SCALE GENOMIC DNA]</scope>
    <source>
        <strain evidence="3">PN_DK_2014</strain>
    </source>
</reference>
<dbReference type="InterPro" id="IPR052823">
    <property type="entry name" value="SXP/RAL-2_related"/>
</dbReference>
<evidence type="ECO:0000313" key="4">
    <source>
        <dbReference type="Proteomes" id="UP000031036"/>
    </source>
</evidence>
<evidence type="ECO:0000256" key="1">
    <source>
        <dbReference type="SAM" id="SignalP"/>
    </source>
</evidence>
<feature type="domain" description="SXP/RAL-2 family protein Ani s 5-like cation-binding" evidence="2">
    <location>
        <begin position="51"/>
        <end position="153"/>
    </location>
</feature>